<evidence type="ECO:0000313" key="2">
    <source>
        <dbReference type="EMBL" id="NJP03047.1"/>
    </source>
</evidence>
<name>A0ABX0YJE8_9PSED</name>
<dbReference type="Pfam" id="PF03235">
    <property type="entry name" value="GmrSD_N"/>
    <property type="match status" value="1"/>
</dbReference>
<evidence type="ECO:0000313" key="3">
    <source>
        <dbReference type="Proteomes" id="UP000746535"/>
    </source>
</evidence>
<organism evidence="2 3">
    <name type="scientific">Pseudomonas quercus</name>
    <dbReference type="NCBI Taxonomy" id="2722792"/>
    <lineage>
        <taxon>Bacteria</taxon>
        <taxon>Pseudomonadati</taxon>
        <taxon>Pseudomonadota</taxon>
        <taxon>Gammaproteobacteria</taxon>
        <taxon>Pseudomonadales</taxon>
        <taxon>Pseudomonadaceae</taxon>
        <taxon>Pseudomonas</taxon>
    </lineage>
</organism>
<dbReference type="PANTHER" id="PTHR39639">
    <property type="entry name" value="CHROMOSOME 16, WHOLE GENOME SHOTGUN SEQUENCE"/>
    <property type="match status" value="1"/>
</dbReference>
<comment type="caution">
    <text evidence="2">The sequence shown here is derived from an EMBL/GenBank/DDBJ whole genome shotgun (WGS) entry which is preliminary data.</text>
</comment>
<proteinExistence type="predicted"/>
<dbReference type="InterPro" id="IPR004919">
    <property type="entry name" value="GmrSD_N"/>
</dbReference>
<reference evidence="2 3" key="1">
    <citation type="submission" date="2020-03" db="EMBL/GenBank/DDBJ databases">
        <authorList>
            <person name="Wang L."/>
            <person name="He N."/>
            <person name="Li Y."/>
            <person name="Fang Y."/>
            <person name="Zhang F."/>
        </authorList>
    </citation>
    <scope>NUCLEOTIDE SEQUENCE [LARGE SCALE GENOMIC DNA]</scope>
    <source>
        <strain evidence="3">hsmgli-8</strain>
    </source>
</reference>
<dbReference type="RefSeq" id="WP_168085622.1">
    <property type="nucleotide sequence ID" value="NZ_JAAVJI010000015.1"/>
</dbReference>
<dbReference type="Proteomes" id="UP000746535">
    <property type="component" value="Unassembled WGS sequence"/>
</dbReference>
<feature type="domain" description="GmrSD restriction endonucleases N-terminal" evidence="1">
    <location>
        <begin position="136"/>
        <end position="281"/>
    </location>
</feature>
<protein>
    <submittedName>
        <fullName evidence="2">DUF262 domain-containing protein</fullName>
    </submittedName>
</protein>
<sequence length="471" mass="52975">MFNLKWAYLAKPWSDILLLKLRTENNGQTSVVLVKGDGDSGGATVWRSALGAPEVSIVQNTDGRIDASASAPISSTSEEITEQFLAVFSEVALQEAGGVEFSESNPDDPAELNTFPYDPETIRVDTKPFNISLVYEMIKDGDINLSPDFQRQFVWTDIGARSRLIESIMLRIPLPVFYMAQDKTGRLHVVDGLQRLTVIRQFLDNKFRLKNLEYLKEEEGKVFRADSPDECIDQRYRKRIIQTQIMMNIIDPQTPADVKFDIFKRINQGGRPLNAQEIRNCMSSATTRNLIGKLSKSDAFLQATCESVGSVRMQDQELVLRSLAFRLSHLEVLGEYQGNMDRFLDQAVDTLNNAPDELVQKVTNDFLQSMDNAAYLFGPFAFRKCLPEDLVKGARRRLINNALFTTWSTALTEYSEASVKALAPGQLAIHLAQALKSDPTFFDSVTSGTNDRKRLSYSFSAVKNICDEYLL</sequence>
<gene>
    <name evidence="2" type="ORF">HBH25_19565</name>
</gene>
<evidence type="ECO:0000259" key="1">
    <source>
        <dbReference type="Pfam" id="PF03235"/>
    </source>
</evidence>
<accession>A0ABX0YJE8</accession>
<dbReference type="EMBL" id="JAAVJI010000015">
    <property type="protein sequence ID" value="NJP03047.1"/>
    <property type="molecule type" value="Genomic_DNA"/>
</dbReference>
<dbReference type="PANTHER" id="PTHR39639:SF1">
    <property type="entry name" value="DUF262 DOMAIN-CONTAINING PROTEIN"/>
    <property type="match status" value="1"/>
</dbReference>
<keyword evidence="3" id="KW-1185">Reference proteome</keyword>